<dbReference type="Proteomes" id="UP000199013">
    <property type="component" value="Unassembled WGS sequence"/>
</dbReference>
<comment type="similarity">
    <text evidence="1">Belongs to the enoyl-CoA hydratase/isomerase family.</text>
</comment>
<accession>A0A1C3NZ20</accession>
<protein>
    <recommendedName>
        <fullName evidence="2">enoyl-CoA hydratase</fullName>
        <ecNumber evidence="2">4.2.1.17</ecNumber>
    </recommendedName>
</protein>
<dbReference type="EC" id="4.2.1.17" evidence="2"/>
<comment type="catalytic activity">
    <reaction evidence="5">
        <text>a 4-saturated-(3S)-3-hydroxyacyl-CoA = a (3E)-enoyl-CoA + H2O</text>
        <dbReference type="Rhea" id="RHEA:20724"/>
        <dbReference type="ChEBI" id="CHEBI:15377"/>
        <dbReference type="ChEBI" id="CHEBI:58521"/>
        <dbReference type="ChEBI" id="CHEBI:137480"/>
        <dbReference type="EC" id="4.2.1.17"/>
    </reaction>
</comment>
<dbReference type="Gene3D" id="3.90.226.10">
    <property type="entry name" value="2-enoyl-CoA Hydratase, Chain A, domain 1"/>
    <property type="match status" value="1"/>
</dbReference>
<reference evidence="7" key="1">
    <citation type="submission" date="2016-02" db="EMBL/GenBank/DDBJ databases">
        <authorList>
            <person name="Wibberg D."/>
        </authorList>
    </citation>
    <scope>NUCLEOTIDE SEQUENCE [LARGE SCALE GENOMIC DNA]</scope>
</reference>
<evidence type="ECO:0000256" key="5">
    <source>
        <dbReference type="ARBA" id="ARBA00023717"/>
    </source>
</evidence>
<dbReference type="InterPro" id="IPR014748">
    <property type="entry name" value="Enoyl-CoA_hydra_C"/>
</dbReference>
<gene>
    <name evidence="6" type="ORF">FDG2_3120</name>
</gene>
<evidence type="ECO:0000313" key="6">
    <source>
        <dbReference type="EMBL" id="SBW22781.1"/>
    </source>
</evidence>
<dbReference type="PANTHER" id="PTHR11941:SF54">
    <property type="entry name" value="ENOYL-COA HYDRATASE, MITOCHONDRIAL"/>
    <property type="match status" value="1"/>
</dbReference>
<dbReference type="EMBL" id="FLUV01001314">
    <property type="protein sequence ID" value="SBW22781.1"/>
    <property type="molecule type" value="Genomic_DNA"/>
</dbReference>
<evidence type="ECO:0000256" key="1">
    <source>
        <dbReference type="ARBA" id="ARBA00005254"/>
    </source>
</evidence>
<dbReference type="GO" id="GO:0004300">
    <property type="term" value="F:enoyl-CoA hydratase activity"/>
    <property type="evidence" value="ECO:0007669"/>
    <property type="project" value="UniProtKB-EC"/>
</dbReference>
<keyword evidence="3" id="KW-0456">Lyase</keyword>
<dbReference type="SUPFAM" id="SSF52096">
    <property type="entry name" value="ClpP/crotonase"/>
    <property type="match status" value="1"/>
</dbReference>
<dbReference type="PANTHER" id="PTHR11941">
    <property type="entry name" value="ENOYL-COA HYDRATASE-RELATED"/>
    <property type="match status" value="1"/>
</dbReference>
<keyword evidence="6" id="KW-0413">Isomerase</keyword>
<evidence type="ECO:0000256" key="2">
    <source>
        <dbReference type="ARBA" id="ARBA00012076"/>
    </source>
</evidence>
<comment type="catalytic activity">
    <reaction evidence="4">
        <text>a (3S)-3-hydroxyacyl-CoA = a (2E)-enoyl-CoA + H2O</text>
        <dbReference type="Rhea" id="RHEA:16105"/>
        <dbReference type="ChEBI" id="CHEBI:15377"/>
        <dbReference type="ChEBI" id="CHEBI:57318"/>
        <dbReference type="ChEBI" id="CHEBI:58856"/>
        <dbReference type="EC" id="4.2.1.17"/>
    </reaction>
</comment>
<keyword evidence="7" id="KW-1185">Reference proteome</keyword>
<sequence length="263" mass="27422">MPDPSNTAVSWNRVADGVLRITLERPPANALGRPIIEGLTAALDALDALDAAGNITVVVTSAIPGFFAAGADIKHMSSVDAESFMAYGDSLRGVLDRLAAPSRITIAAVDGLALGGGLELAMACTLRVAGAGARFGLPEVKLGLIPGAGGTQRLPRLVGRGRALYMMLTARQVAAPEAHAIGLVDRLVEGGKAEQEALKLAVKLRTMSLPALQAVIRTVDASFDLPLPEGFAYEVAQEQALFESGEAKEGLMAFLEKRPPNFV</sequence>
<evidence type="ECO:0000256" key="3">
    <source>
        <dbReference type="ARBA" id="ARBA00023239"/>
    </source>
</evidence>
<dbReference type="InterPro" id="IPR001753">
    <property type="entry name" value="Enoyl-CoA_hydra/iso"/>
</dbReference>
<dbReference type="GO" id="GO:0006635">
    <property type="term" value="P:fatty acid beta-oxidation"/>
    <property type="evidence" value="ECO:0007669"/>
    <property type="project" value="TreeGrafter"/>
</dbReference>
<organism evidence="6 7">
    <name type="scientific">Candidatus Protofrankia californiensis</name>
    <dbReference type="NCBI Taxonomy" id="1839754"/>
    <lineage>
        <taxon>Bacteria</taxon>
        <taxon>Bacillati</taxon>
        <taxon>Actinomycetota</taxon>
        <taxon>Actinomycetes</taxon>
        <taxon>Frankiales</taxon>
        <taxon>Frankiaceae</taxon>
        <taxon>Protofrankia</taxon>
    </lineage>
</organism>
<dbReference type="FunFam" id="3.90.226.10:FF:000009">
    <property type="entry name" value="Carnitinyl-CoA dehydratase"/>
    <property type="match status" value="1"/>
</dbReference>
<dbReference type="AlphaFoldDB" id="A0A1C3NZ20"/>
<dbReference type="InterPro" id="IPR029045">
    <property type="entry name" value="ClpP/crotonase-like_dom_sf"/>
</dbReference>
<dbReference type="Pfam" id="PF00378">
    <property type="entry name" value="ECH_1"/>
    <property type="match status" value="1"/>
</dbReference>
<evidence type="ECO:0000313" key="7">
    <source>
        <dbReference type="Proteomes" id="UP000199013"/>
    </source>
</evidence>
<proteinExistence type="inferred from homology"/>
<dbReference type="Gene3D" id="1.10.12.10">
    <property type="entry name" value="Lyase 2-enoyl-coa Hydratase, Chain A, domain 2"/>
    <property type="match status" value="1"/>
</dbReference>
<dbReference type="GO" id="GO:0016853">
    <property type="term" value="F:isomerase activity"/>
    <property type="evidence" value="ECO:0007669"/>
    <property type="project" value="UniProtKB-KW"/>
</dbReference>
<name>A0A1C3NZ20_9ACTN</name>
<evidence type="ECO:0000256" key="4">
    <source>
        <dbReference type="ARBA" id="ARBA00023709"/>
    </source>
</evidence>
<dbReference type="CDD" id="cd06558">
    <property type="entry name" value="crotonase-like"/>
    <property type="match status" value="1"/>
</dbReference>